<gene>
    <name evidence="1" type="ORF">H5410_024042</name>
</gene>
<dbReference type="EMBL" id="JACXVP010000004">
    <property type="protein sequence ID" value="KAG5612761.1"/>
    <property type="molecule type" value="Genomic_DNA"/>
</dbReference>
<evidence type="ECO:0000313" key="1">
    <source>
        <dbReference type="EMBL" id="KAG5612761.1"/>
    </source>
</evidence>
<protein>
    <submittedName>
        <fullName evidence="1">Uncharacterized protein</fullName>
    </submittedName>
</protein>
<evidence type="ECO:0000313" key="2">
    <source>
        <dbReference type="Proteomes" id="UP000824120"/>
    </source>
</evidence>
<name>A0A9J5ZKV1_SOLCO</name>
<comment type="caution">
    <text evidence="1">The sequence shown here is derived from an EMBL/GenBank/DDBJ whole genome shotgun (WGS) entry which is preliminary data.</text>
</comment>
<sequence length="94" mass="10629">MSSAILNHQNPQTQFYQDPHQLSRAQKCQALSQVVPLSCSHGVHLLHLLPLAQQLLYNVNLFLFTRAYANRISGNFLKAQSIKVSLTLPRTSSW</sequence>
<dbReference type="Proteomes" id="UP000824120">
    <property type="component" value="Chromosome 4"/>
</dbReference>
<dbReference type="AlphaFoldDB" id="A0A9J5ZKV1"/>
<reference evidence="1 2" key="1">
    <citation type="submission" date="2020-09" db="EMBL/GenBank/DDBJ databases">
        <title>De no assembly of potato wild relative species, Solanum commersonii.</title>
        <authorList>
            <person name="Cho K."/>
        </authorList>
    </citation>
    <scope>NUCLEOTIDE SEQUENCE [LARGE SCALE GENOMIC DNA]</scope>
    <source>
        <strain evidence="1">LZ3.2</strain>
        <tissue evidence="1">Leaf</tissue>
    </source>
</reference>
<proteinExistence type="predicted"/>
<accession>A0A9J5ZKV1</accession>
<organism evidence="1 2">
    <name type="scientific">Solanum commersonii</name>
    <name type="common">Commerson's wild potato</name>
    <name type="synonym">Commerson's nightshade</name>
    <dbReference type="NCBI Taxonomy" id="4109"/>
    <lineage>
        <taxon>Eukaryota</taxon>
        <taxon>Viridiplantae</taxon>
        <taxon>Streptophyta</taxon>
        <taxon>Embryophyta</taxon>
        <taxon>Tracheophyta</taxon>
        <taxon>Spermatophyta</taxon>
        <taxon>Magnoliopsida</taxon>
        <taxon>eudicotyledons</taxon>
        <taxon>Gunneridae</taxon>
        <taxon>Pentapetalae</taxon>
        <taxon>asterids</taxon>
        <taxon>lamiids</taxon>
        <taxon>Solanales</taxon>
        <taxon>Solanaceae</taxon>
        <taxon>Solanoideae</taxon>
        <taxon>Solaneae</taxon>
        <taxon>Solanum</taxon>
    </lineage>
</organism>
<keyword evidence="2" id="KW-1185">Reference proteome</keyword>